<feature type="binding site" evidence="10">
    <location>
        <position position="44"/>
    </location>
    <ligand>
        <name>[4Fe-4S] cluster</name>
        <dbReference type="ChEBI" id="CHEBI:49883"/>
        <label>1</label>
        <note>ligand shared between dimeric partners</note>
    </ligand>
</feature>
<feature type="binding site" evidence="10">
    <location>
        <position position="485"/>
    </location>
    <ligand>
        <name>[Ni-4Fe-4S] cluster</name>
        <dbReference type="ChEBI" id="CHEBI:47739"/>
    </ligand>
</feature>
<evidence type="ECO:0000313" key="12">
    <source>
        <dbReference type="Proteomes" id="UP001329915"/>
    </source>
</evidence>
<evidence type="ECO:0000256" key="10">
    <source>
        <dbReference type="PIRSR" id="PIRSR005023-1"/>
    </source>
</evidence>
<evidence type="ECO:0000256" key="9">
    <source>
        <dbReference type="PIRNR" id="PIRNR005023"/>
    </source>
</evidence>
<dbReference type="EC" id="1.2.7.4" evidence="9"/>
<keyword evidence="5 9" id="KW-0560">Oxidoreductase</keyword>
<dbReference type="EMBL" id="CP121694">
    <property type="protein sequence ID" value="WRO20600.1"/>
    <property type="molecule type" value="Genomic_DNA"/>
</dbReference>
<keyword evidence="6 9" id="KW-0408">Iron</keyword>
<dbReference type="Gene3D" id="1.20.1270.30">
    <property type="match status" value="1"/>
</dbReference>
<organism evidence="11 12">
    <name type="scientific">Metallumcola ferriviriculae</name>
    <dbReference type="NCBI Taxonomy" id="3039180"/>
    <lineage>
        <taxon>Bacteria</taxon>
        <taxon>Bacillati</taxon>
        <taxon>Bacillota</taxon>
        <taxon>Clostridia</taxon>
        <taxon>Neomoorellales</taxon>
        <taxon>Desulfitibacteraceae</taxon>
        <taxon>Metallumcola</taxon>
    </lineage>
</organism>
<dbReference type="GO" id="GO:0043885">
    <property type="term" value="F:anaerobic carbon-monoxide dehydrogenase activity"/>
    <property type="evidence" value="ECO:0007669"/>
    <property type="project" value="UniProtKB-UniRule"/>
</dbReference>
<dbReference type="InterPro" id="IPR004137">
    <property type="entry name" value="HCP/CODH"/>
</dbReference>
<feature type="binding site" evidence="10">
    <location>
        <position position="74"/>
    </location>
    <ligand>
        <name>[4Fe-4S] cluster</name>
        <dbReference type="ChEBI" id="CHEBI:49883"/>
        <label>2</label>
    </ligand>
</feature>
<sequence length="636" mass="69638">MAKSKFSTDNVSVHPSVQEMYQHLKADNMSNTFDRFPAQEKIRCNFCSAGLSCQLCTNGPCRISDKTGAVLGVCGIDRNAMAMRDMLLRNVMGTATYSYQAYEAFRTLKATALGQTPYEIKSKDKLYDFSKQLGVDTSGSEKDVAIRLADYLQWELHRGYDEPSKIIDIFAPPQRVELWRKLALYPSGPLHEIKDATASCLTNIDGDYVSLARKALRLSISCIYGAQVAGQWAIDIVLGTPYPHEVQYDMGILDPEYVNVVFNGHEPFDGAALVLKAREAEMQELAKKAGAKGLRVIGSIESGQEIVQRFELDDVFRGLIGNWLFIEPMLATGAVDFFGMSENCSPPYLAPYQEKYQVTLASTTRLVRVPGVEKHYDYKPQEIEGQAKDMIMVGVENFKKRKGKVKSRVPQRIQKGYSGFGVEALLQALGGSVQPLIDVIAANKIKGAVGLVNCTTLANGPHDYMTTELTRELIKRDIIVLSGGCGNQALEVAGFTSLDAIEWAGPGLQEVCKSLNIPPVLSFGTCTDTGRIAVLVSELAKALNVDSADLPVAVTAPQYMEQKATIDGIFSLAFGLYTHLSPTPPIAGGPELVKLLTEDLVEITGGRVALGDEPDKVADGIEQYIKERREHLGLKN</sequence>
<evidence type="ECO:0000256" key="7">
    <source>
        <dbReference type="ARBA" id="ARBA00023014"/>
    </source>
</evidence>
<dbReference type="GO" id="GO:0050418">
    <property type="term" value="F:hydroxylamine reductase activity"/>
    <property type="evidence" value="ECO:0007669"/>
    <property type="project" value="TreeGrafter"/>
</dbReference>
<evidence type="ECO:0000256" key="2">
    <source>
        <dbReference type="ARBA" id="ARBA00022485"/>
    </source>
</evidence>
<dbReference type="SUPFAM" id="SSF56821">
    <property type="entry name" value="Prismane protein-like"/>
    <property type="match status" value="1"/>
</dbReference>
<keyword evidence="12" id="KW-1185">Reference proteome</keyword>
<evidence type="ECO:0000313" key="11">
    <source>
        <dbReference type="EMBL" id="WRO20600.1"/>
    </source>
</evidence>
<comment type="catalytic activity">
    <reaction evidence="8 9">
        <text>CO + 2 oxidized [2Fe-2S]-[ferredoxin] + H2O = 2 reduced [2Fe-2S]-[ferredoxin] + CO2 + 2 H(+)</text>
        <dbReference type="Rhea" id="RHEA:21040"/>
        <dbReference type="Rhea" id="RHEA-COMP:10000"/>
        <dbReference type="Rhea" id="RHEA-COMP:10001"/>
        <dbReference type="ChEBI" id="CHEBI:15377"/>
        <dbReference type="ChEBI" id="CHEBI:15378"/>
        <dbReference type="ChEBI" id="CHEBI:16526"/>
        <dbReference type="ChEBI" id="CHEBI:17245"/>
        <dbReference type="ChEBI" id="CHEBI:33737"/>
        <dbReference type="ChEBI" id="CHEBI:33738"/>
        <dbReference type="EC" id="1.2.7.4"/>
    </reaction>
</comment>
<evidence type="ECO:0000256" key="3">
    <source>
        <dbReference type="ARBA" id="ARBA00022596"/>
    </source>
</evidence>
<dbReference type="GO" id="GO:0042542">
    <property type="term" value="P:response to hydrogen peroxide"/>
    <property type="evidence" value="ECO:0007669"/>
    <property type="project" value="TreeGrafter"/>
</dbReference>
<keyword evidence="2 9" id="KW-0004">4Fe-4S</keyword>
<evidence type="ECO:0000256" key="1">
    <source>
        <dbReference type="ARBA" id="ARBA00001966"/>
    </source>
</evidence>
<feature type="binding site" evidence="10">
    <location>
        <position position="61"/>
    </location>
    <ligand>
        <name>[4Fe-4S] cluster</name>
        <dbReference type="ChEBI" id="CHEBI:49883"/>
        <label>2</label>
    </ligand>
</feature>
<dbReference type="InterPro" id="IPR016101">
    <property type="entry name" value="CO_DH_a-bundle"/>
</dbReference>
<gene>
    <name evidence="11" type="primary">cooS</name>
    <name evidence="11" type="ORF">MFMK1_000383</name>
</gene>
<dbReference type="GO" id="GO:0004601">
    <property type="term" value="F:peroxidase activity"/>
    <property type="evidence" value="ECO:0007669"/>
    <property type="project" value="TreeGrafter"/>
</dbReference>
<name>A0AAU0UK67_9FIRM</name>
<comment type="cofactor">
    <cofactor evidence="1">
        <name>[4Fe-4S] cluster</name>
        <dbReference type="ChEBI" id="CHEBI:49883"/>
    </cofactor>
</comment>
<reference evidence="11 12" key="1">
    <citation type="submission" date="2023-04" db="EMBL/GenBank/DDBJ databases">
        <authorList>
            <person name="Hsu D."/>
        </authorList>
    </citation>
    <scope>NUCLEOTIDE SEQUENCE [LARGE SCALE GENOMIC DNA]</scope>
    <source>
        <strain evidence="11 12">MK1</strain>
    </source>
</reference>
<dbReference type="RefSeq" id="WP_366923489.1">
    <property type="nucleotide sequence ID" value="NZ_CP121694.1"/>
</dbReference>
<dbReference type="PANTHER" id="PTHR30109">
    <property type="entry name" value="HYDROXYLAMINE REDUCTASE"/>
    <property type="match status" value="1"/>
</dbReference>
<feature type="binding site" evidence="10">
    <location>
        <position position="454"/>
    </location>
    <ligand>
        <name>[Ni-4Fe-4S] cluster</name>
        <dbReference type="ChEBI" id="CHEBI:47739"/>
    </ligand>
</feature>
<evidence type="ECO:0000256" key="8">
    <source>
        <dbReference type="ARBA" id="ARBA00048733"/>
    </source>
</evidence>
<accession>A0AAU0UK67</accession>
<proteinExistence type="predicted"/>
<dbReference type="GO" id="GO:0051539">
    <property type="term" value="F:4 iron, 4 sulfur cluster binding"/>
    <property type="evidence" value="ECO:0007669"/>
    <property type="project" value="UniProtKB-UniRule"/>
</dbReference>
<dbReference type="Pfam" id="PF03063">
    <property type="entry name" value="Prismane"/>
    <property type="match status" value="1"/>
</dbReference>
<dbReference type="InterPro" id="IPR010047">
    <property type="entry name" value="CODH"/>
</dbReference>
<dbReference type="KEGG" id="dbc:MFMK1_000383"/>
<dbReference type="GO" id="GO:0006091">
    <property type="term" value="P:generation of precursor metabolites and energy"/>
    <property type="evidence" value="ECO:0007669"/>
    <property type="project" value="InterPro"/>
</dbReference>
<dbReference type="InterPro" id="IPR016099">
    <property type="entry name" value="Prismane-like_a/b-sand"/>
</dbReference>
<keyword evidence="7 9" id="KW-0411">Iron-sulfur</keyword>
<dbReference type="PIRSF" id="PIRSF005023">
    <property type="entry name" value="CODH"/>
    <property type="match status" value="1"/>
</dbReference>
<keyword evidence="4 9" id="KW-0479">Metal-binding</keyword>
<feature type="binding site" evidence="10">
    <location>
        <position position="344"/>
    </location>
    <ligand>
        <name>[Ni-4Fe-4S] cluster</name>
        <dbReference type="ChEBI" id="CHEBI:47739"/>
    </ligand>
</feature>
<dbReference type="GO" id="GO:0016151">
    <property type="term" value="F:nickel cation binding"/>
    <property type="evidence" value="ECO:0007669"/>
    <property type="project" value="InterPro"/>
</dbReference>
<feature type="binding site" evidence="10">
    <location>
        <position position="56"/>
    </location>
    <ligand>
        <name>[4Fe-4S] cluster</name>
        <dbReference type="ChEBI" id="CHEBI:49883"/>
        <label>2</label>
    </ligand>
</feature>
<dbReference type="NCBIfam" id="TIGR01702">
    <property type="entry name" value="CO_DH_cata"/>
    <property type="match status" value="1"/>
</dbReference>
<feature type="binding site" evidence="10">
    <location>
        <position position="265"/>
    </location>
    <ligand>
        <name>[Ni-4Fe-4S] cluster</name>
        <dbReference type="ChEBI" id="CHEBI:47739"/>
    </ligand>
</feature>
<dbReference type="InterPro" id="IPR011254">
    <property type="entry name" value="Prismane-like_sf"/>
</dbReference>
<dbReference type="PANTHER" id="PTHR30109:SF4">
    <property type="entry name" value="CARBON MONOXIDE DEHYDROGENASE"/>
    <property type="match status" value="1"/>
</dbReference>
<dbReference type="AlphaFoldDB" id="A0AAU0UK67"/>
<dbReference type="Proteomes" id="UP001329915">
    <property type="component" value="Chromosome"/>
</dbReference>
<dbReference type="Gene3D" id="3.40.50.2030">
    <property type="match status" value="2"/>
</dbReference>
<evidence type="ECO:0000256" key="4">
    <source>
        <dbReference type="ARBA" id="ARBA00022723"/>
    </source>
</evidence>
<feature type="binding site" evidence="10">
    <location>
        <position position="53"/>
    </location>
    <ligand>
        <name>[4Fe-4S] cluster</name>
        <dbReference type="ChEBI" id="CHEBI:49883"/>
        <label>2</label>
    </ligand>
</feature>
<protein>
    <recommendedName>
        <fullName evidence="9">Carbon monoxide dehydrogenase</fullName>
        <ecNumber evidence="9">1.2.7.4</ecNumber>
    </recommendedName>
</protein>
<feature type="binding site" evidence="10">
    <location>
        <position position="526"/>
    </location>
    <ligand>
        <name>[Ni-4Fe-4S] cluster</name>
        <dbReference type="ChEBI" id="CHEBI:47739"/>
    </ligand>
</feature>
<keyword evidence="3 10" id="KW-0533">Nickel</keyword>
<evidence type="ECO:0000256" key="5">
    <source>
        <dbReference type="ARBA" id="ARBA00023002"/>
    </source>
</evidence>
<evidence type="ECO:0000256" key="6">
    <source>
        <dbReference type="ARBA" id="ARBA00023004"/>
    </source>
</evidence>